<name>A0ABU4RZ43_9GAMM</name>
<dbReference type="InterPro" id="IPR036249">
    <property type="entry name" value="Thioredoxin-like_sf"/>
</dbReference>
<evidence type="ECO:0000259" key="6">
    <source>
        <dbReference type="PROSITE" id="PS51352"/>
    </source>
</evidence>
<proteinExistence type="inferred from homology"/>
<evidence type="ECO:0000313" key="7">
    <source>
        <dbReference type="EMBL" id="MDX6850156.1"/>
    </source>
</evidence>
<gene>
    <name evidence="7" type="ORF">SCD92_12355</name>
</gene>
<dbReference type="InterPro" id="IPR013766">
    <property type="entry name" value="Thioredoxin_domain"/>
</dbReference>
<dbReference type="EMBL" id="JAXAFO010000020">
    <property type="protein sequence ID" value="MDX6850156.1"/>
    <property type="molecule type" value="Genomic_DNA"/>
</dbReference>
<evidence type="ECO:0000256" key="5">
    <source>
        <dbReference type="SAM" id="SignalP"/>
    </source>
</evidence>
<comment type="caution">
    <text evidence="7">The sequence shown here is derived from an EMBL/GenBank/DDBJ whole genome shotgun (WGS) entry which is preliminary data.</text>
</comment>
<dbReference type="PANTHER" id="PTHR11592">
    <property type="entry name" value="GLUTATHIONE PEROXIDASE"/>
    <property type="match status" value="1"/>
</dbReference>
<evidence type="ECO:0000256" key="3">
    <source>
        <dbReference type="ARBA" id="ARBA00023002"/>
    </source>
</evidence>
<evidence type="ECO:0000256" key="1">
    <source>
        <dbReference type="ARBA" id="ARBA00006926"/>
    </source>
</evidence>
<keyword evidence="5" id="KW-0732">Signal</keyword>
<organism evidence="7 8">
    <name type="scientific">Gilvimarinus gilvus</name>
    <dbReference type="NCBI Taxonomy" id="3058038"/>
    <lineage>
        <taxon>Bacteria</taxon>
        <taxon>Pseudomonadati</taxon>
        <taxon>Pseudomonadota</taxon>
        <taxon>Gammaproteobacteria</taxon>
        <taxon>Cellvibrionales</taxon>
        <taxon>Cellvibrionaceae</taxon>
        <taxon>Gilvimarinus</taxon>
    </lineage>
</organism>
<dbReference type="PANTHER" id="PTHR11592:SF44">
    <property type="entry name" value="GLUTATHIONE PEROXIDASE"/>
    <property type="match status" value="1"/>
</dbReference>
<feature type="signal peptide" evidence="5">
    <location>
        <begin position="1"/>
        <end position="19"/>
    </location>
</feature>
<dbReference type="Gene3D" id="3.40.30.10">
    <property type="entry name" value="Glutaredoxin"/>
    <property type="match status" value="1"/>
</dbReference>
<evidence type="ECO:0000256" key="4">
    <source>
        <dbReference type="RuleBase" id="RU000499"/>
    </source>
</evidence>
<feature type="domain" description="Thioredoxin" evidence="6">
    <location>
        <begin position="11"/>
        <end position="178"/>
    </location>
</feature>
<accession>A0ABU4RZ43</accession>
<dbReference type="GO" id="GO:0004601">
    <property type="term" value="F:peroxidase activity"/>
    <property type="evidence" value="ECO:0007669"/>
    <property type="project" value="UniProtKB-KW"/>
</dbReference>
<dbReference type="CDD" id="cd00340">
    <property type="entry name" value="GSH_Peroxidase"/>
    <property type="match status" value="1"/>
</dbReference>
<dbReference type="InterPro" id="IPR000889">
    <property type="entry name" value="Glutathione_peroxidase"/>
</dbReference>
<dbReference type="PROSITE" id="PS51352">
    <property type="entry name" value="THIOREDOXIN_2"/>
    <property type="match status" value="1"/>
</dbReference>
<keyword evidence="2 4" id="KW-0575">Peroxidase</keyword>
<keyword evidence="3 4" id="KW-0560">Oxidoreductase</keyword>
<dbReference type="PROSITE" id="PS51355">
    <property type="entry name" value="GLUTATHIONE_PEROXID_3"/>
    <property type="match status" value="1"/>
</dbReference>
<dbReference type="Pfam" id="PF00255">
    <property type="entry name" value="GSHPx"/>
    <property type="match status" value="1"/>
</dbReference>
<feature type="chain" id="PRO_5046000835" description="Glutathione peroxidase" evidence="5">
    <location>
        <begin position="20"/>
        <end position="178"/>
    </location>
</feature>
<reference evidence="7 8" key="1">
    <citation type="submission" date="2023-11" db="EMBL/GenBank/DDBJ databases">
        <title>Gilvimarinus fulvus sp. nov., isolated from the surface of Kelp.</title>
        <authorList>
            <person name="Sun Y.Y."/>
            <person name="Gong Y."/>
            <person name="Du Z.J."/>
        </authorList>
    </citation>
    <scope>NUCLEOTIDE SEQUENCE [LARGE SCALE GENOMIC DNA]</scope>
    <source>
        <strain evidence="7 8">SDUM040013</strain>
    </source>
</reference>
<comment type="similarity">
    <text evidence="1 4">Belongs to the glutathione peroxidase family.</text>
</comment>
<evidence type="ECO:0000313" key="8">
    <source>
        <dbReference type="Proteomes" id="UP001273505"/>
    </source>
</evidence>
<dbReference type="PRINTS" id="PR01011">
    <property type="entry name" value="GLUTPROXDASE"/>
</dbReference>
<dbReference type="Proteomes" id="UP001273505">
    <property type="component" value="Unassembled WGS sequence"/>
</dbReference>
<dbReference type="PIRSF" id="PIRSF000303">
    <property type="entry name" value="Glutathion_perox"/>
    <property type="match status" value="1"/>
</dbReference>
<dbReference type="RefSeq" id="WP_302723752.1">
    <property type="nucleotide sequence ID" value="NZ_JAULRU010000692.1"/>
</dbReference>
<keyword evidence="8" id="KW-1185">Reference proteome</keyword>
<sequence>MKKYLLSLLLMPLAALAQAGDTCPDHLNGEYRKLHSSSTVDLCELLNNKPALVVNTASHCGFTKQFEGLEAVHQKYKDQGLVVVGFASDAFKQEANSEEEAATICFTNYGVSFTMLAPTEVTGESANALFAWLAEQTEEPSWNFNKYVIDPSAGGVEHFGSTAKPGSESLTQAIEAAL</sequence>
<protein>
    <recommendedName>
        <fullName evidence="4">Glutathione peroxidase</fullName>
    </recommendedName>
</protein>
<evidence type="ECO:0000256" key="2">
    <source>
        <dbReference type="ARBA" id="ARBA00022559"/>
    </source>
</evidence>
<dbReference type="SUPFAM" id="SSF52833">
    <property type="entry name" value="Thioredoxin-like"/>
    <property type="match status" value="1"/>
</dbReference>